<evidence type="ECO:0000256" key="6">
    <source>
        <dbReference type="SAM" id="Phobius"/>
    </source>
</evidence>
<accession>A0A317JNS1</accession>
<sequence length="229" mass="24821">MNTNNNNGNNGCLRMFEFGGISCLVVAIIVGCIALSVGGYVVSKFNGMVSVSNDVAGKWAQVENDYQRRTDLYTSEVSTIKGMTAQERAYFDTFTQEAAALSQSLSQYYAGTGSESALDAQLTKTNNALVDVKSYVFDAHPELKSDALFSAFMTEIEGTENRITVSRQDYNNAVTAYRNAIQVFPVNIFAASLGYGVDKYPYFQAQPGADKAPVIDFSTPAPATQVPAR</sequence>
<dbReference type="PANTHER" id="PTHR34478">
    <property type="entry name" value="PROTEIN LEMA"/>
    <property type="match status" value="1"/>
</dbReference>
<proteinExistence type="inferred from homology"/>
<dbReference type="Proteomes" id="UP000246104">
    <property type="component" value="Unassembled WGS sequence"/>
</dbReference>
<dbReference type="InterPro" id="IPR023353">
    <property type="entry name" value="LemA-like_dom_sf"/>
</dbReference>
<dbReference type="Pfam" id="PF04011">
    <property type="entry name" value="LemA"/>
    <property type="match status" value="1"/>
</dbReference>
<dbReference type="EMBL" id="PSRQ01000036">
    <property type="protein sequence ID" value="PWU23374.1"/>
    <property type="molecule type" value="Genomic_DNA"/>
</dbReference>
<comment type="caution">
    <text evidence="7">The sequence shown here is derived from an EMBL/GenBank/DDBJ whole genome shotgun (WGS) entry which is preliminary data.</text>
</comment>
<dbReference type="Gene3D" id="1.20.1440.20">
    <property type="entry name" value="LemA-like domain"/>
    <property type="match status" value="1"/>
</dbReference>
<comment type="similarity">
    <text evidence="2">Belongs to the LemA family.</text>
</comment>
<organism evidence="7 8">
    <name type="scientific">Candidatus Cerribacteria bacterium 'Amazon FNV 2010 28 9'</name>
    <dbReference type="NCBI Taxonomy" id="2081795"/>
    <lineage>
        <taxon>Bacteria</taxon>
        <taxon>Candidatus Cerribacteria</taxon>
    </lineage>
</organism>
<evidence type="ECO:0000313" key="7">
    <source>
        <dbReference type="EMBL" id="PWU23374.1"/>
    </source>
</evidence>
<keyword evidence="4 6" id="KW-1133">Transmembrane helix</keyword>
<evidence type="ECO:0000313" key="8">
    <source>
        <dbReference type="Proteomes" id="UP000246104"/>
    </source>
</evidence>
<dbReference type="PANTHER" id="PTHR34478:SF2">
    <property type="entry name" value="MEMBRANE PROTEIN"/>
    <property type="match status" value="1"/>
</dbReference>
<protein>
    <submittedName>
        <fullName evidence="7">LemA family protein</fullName>
    </submittedName>
</protein>
<dbReference type="AlphaFoldDB" id="A0A317JNS1"/>
<reference evidence="7 8" key="1">
    <citation type="submission" date="2018-02" db="EMBL/GenBank/DDBJ databases">
        <title>Genomic Reconstructions from Amazon Rainforest and Pasture Soil Reveal Novel Insights into the Physiology of Candidate Phyla in Tropical Sites.</title>
        <authorList>
            <person name="Kroeger M.E."/>
            <person name="Delmont T."/>
            <person name="Eren A.M."/>
            <person name="Guo J."/>
            <person name="Meyer K.M."/>
            <person name="Khan K."/>
            <person name="Rodrigues J.L.M."/>
            <person name="Bohannan B.J.M."/>
            <person name="Tringe S."/>
            <person name="Borges C.D."/>
            <person name="Tiedje J."/>
            <person name="Tsai S.M."/>
            <person name="Nusslein K."/>
        </authorList>
    </citation>
    <scope>NUCLEOTIDE SEQUENCE [LARGE SCALE GENOMIC DNA]</scope>
    <source>
        <strain evidence="7">Amazon FNV 2010 28 9</strain>
    </source>
</reference>
<gene>
    <name evidence="7" type="ORF">C5B42_03240</name>
</gene>
<keyword evidence="5 6" id="KW-0472">Membrane</keyword>
<evidence type="ECO:0000256" key="3">
    <source>
        <dbReference type="ARBA" id="ARBA00022692"/>
    </source>
</evidence>
<evidence type="ECO:0000256" key="4">
    <source>
        <dbReference type="ARBA" id="ARBA00022989"/>
    </source>
</evidence>
<comment type="subcellular location">
    <subcellularLocation>
        <location evidence="1">Membrane</location>
        <topology evidence="1">Single-pass membrane protein</topology>
    </subcellularLocation>
</comment>
<evidence type="ECO:0000256" key="5">
    <source>
        <dbReference type="ARBA" id="ARBA00023136"/>
    </source>
</evidence>
<feature type="transmembrane region" description="Helical" evidence="6">
    <location>
        <begin position="18"/>
        <end position="42"/>
    </location>
</feature>
<dbReference type="GO" id="GO:0016020">
    <property type="term" value="C:membrane"/>
    <property type="evidence" value="ECO:0007669"/>
    <property type="project" value="UniProtKB-SubCell"/>
</dbReference>
<evidence type="ECO:0000256" key="2">
    <source>
        <dbReference type="ARBA" id="ARBA00008854"/>
    </source>
</evidence>
<dbReference type="InterPro" id="IPR007156">
    <property type="entry name" value="MamQ_LemA"/>
</dbReference>
<name>A0A317JNS1_9BACT</name>
<keyword evidence="3 6" id="KW-0812">Transmembrane</keyword>
<dbReference type="SUPFAM" id="SSF140478">
    <property type="entry name" value="LemA-like"/>
    <property type="match status" value="1"/>
</dbReference>
<evidence type="ECO:0000256" key="1">
    <source>
        <dbReference type="ARBA" id="ARBA00004167"/>
    </source>
</evidence>